<name>A0A1H8AWE7_9PROT</name>
<protein>
    <submittedName>
        <fullName evidence="1">Uncharacterized protein</fullName>
    </submittedName>
</protein>
<dbReference type="EMBL" id="FOCT01000001">
    <property type="protein sequence ID" value="SEM74806.1"/>
    <property type="molecule type" value="Genomic_DNA"/>
</dbReference>
<dbReference type="Proteomes" id="UP000183898">
    <property type="component" value="Unassembled WGS sequence"/>
</dbReference>
<gene>
    <name evidence="1" type="ORF">SAMN05216404_10145</name>
</gene>
<dbReference type="RefSeq" id="WP_074743607.1">
    <property type="nucleotide sequence ID" value="NZ_FOCT01000001.1"/>
</dbReference>
<evidence type="ECO:0000313" key="2">
    <source>
        <dbReference type="Proteomes" id="UP000183898"/>
    </source>
</evidence>
<evidence type="ECO:0000313" key="1">
    <source>
        <dbReference type="EMBL" id="SEM74806.1"/>
    </source>
</evidence>
<dbReference type="AlphaFoldDB" id="A0A1H8AWE7"/>
<organism evidence="1 2">
    <name type="scientific">Nitrosospira multiformis</name>
    <dbReference type="NCBI Taxonomy" id="1231"/>
    <lineage>
        <taxon>Bacteria</taxon>
        <taxon>Pseudomonadati</taxon>
        <taxon>Pseudomonadota</taxon>
        <taxon>Betaproteobacteria</taxon>
        <taxon>Nitrosomonadales</taxon>
        <taxon>Nitrosomonadaceae</taxon>
        <taxon>Nitrosospira</taxon>
    </lineage>
</organism>
<reference evidence="1 2" key="1">
    <citation type="submission" date="2016-10" db="EMBL/GenBank/DDBJ databases">
        <authorList>
            <person name="de Groot N.N."/>
        </authorList>
    </citation>
    <scope>NUCLEOTIDE SEQUENCE [LARGE SCALE GENOMIC DNA]</scope>
    <source>
        <strain evidence="1 2">Nl18</strain>
    </source>
</reference>
<sequence length="110" mass="12456">MPFSYQSIVELARIPLNDDDKTRYPDTVLLSFANQGMLQILKRRPDLFMGRFNNLPDGERALDDAFPLPAIYLQTVADYVTARAEMSDDEHVNSGRATLFMLLFGSEAQP</sequence>
<accession>A0A1H8AWE7</accession>
<proteinExistence type="predicted"/>